<organism evidence="1 2">
    <name type="scientific">Rhodococcus rhodochrous</name>
    <dbReference type="NCBI Taxonomy" id="1829"/>
    <lineage>
        <taxon>Bacteria</taxon>
        <taxon>Bacillati</taxon>
        <taxon>Actinomycetota</taxon>
        <taxon>Actinomycetes</taxon>
        <taxon>Mycobacteriales</taxon>
        <taxon>Nocardiaceae</taxon>
        <taxon>Rhodococcus</taxon>
    </lineage>
</organism>
<gene>
    <name evidence="1" type="ORF">LQ384_09915</name>
</gene>
<comment type="caution">
    <text evidence="1">The sequence shown here is derived from an EMBL/GenBank/DDBJ whole genome shotgun (WGS) entry which is preliminary data.</text>
</comment>
<evidence type="ECO:0000313" key="2">
    <source>
        <dbReference type="Proteomes" id="UP001198630"/>
    </source>
</evidence>
<evidence type="ECO:0000313" key="1">
    <source>
        <dbReference type="EMBL" id="MCD2111411.1"/>
    </source>
</evidence>
<accession>A0AAW4XEH7</accession>
<sequence length="79" mass="8708">MTSNQTADAANDYYAGFLEGHVGKDKAVTIKTIAGTETNALVERVSDGVVTLIKRSNSSDRTHRWHIRIDHITAISHED</sequence>
<dbReference type="EMBL" id="JAJNCO010000004">
    <property type="protein sequence ID" value="MCD2111411.1"/>
    <property type="molecule type" value="Genomic_DNA"/>
</dbReference>
<protein>
    <submittedName>
        <fullName evidence="1">Uncharacterized protein</fullName>
    </submittedName>
</protein>
<dbReference type="RefSeq" id="WP_230789864.1">
    <property type="nucleotide sequence ID" value="NZ_JAJNCO010000004.1"/>
</dbReference>
<name>A0AAW4XEH7_RHORH</name>
<dbReference type="AlphaFoldDB" id="A0AAW4XEH7"/>
<proteinExistence type="predicted"/>
<reference evidence="1" key="1">
    <citation type="submission" date="2021-11" db="EMBL/GenBank/DDBJ databases">
        <title>Development of a sustainable strategy for remediation of hydrocarbon-contaminated territories based on the waste exchange concept.</title>
        <authorList>
            <person name="Elkin A."/>
        </authorList>
    </citation>
    <scope>NUCLEOTIDE SEQUENCE</scope>
    <source>
        <strain evidence="1">IEGM 757</strain>
    </source>
</reference>
<dbReference type="Proteomes" id="UP001198630">
    <property type="component" value="Unassembled WGS sequence"/>
</dbReference>